<dbReference type="Proteomes" id="UP000016540">
    <property type="component" value="Unassembled WGS sequence"/>
</dbReference>
<reference evidence="2 3" key="1">
    <citation type="journal article" date="2013" name="Genome Announc.">
        <title>Draft Genome Sequence of the Moderately Halophilic Bacterium Marinobacter lipolyticus Strain SM19.</title>
        <authorList>
            <person name="Papke R.T."/>
            <person name="de la Haba R.R."/>
            <person name="Infante-Dominguez C."/>
            <person name="Perez D."/>
            <person name="Sanchez-Porro C."/>
            <person name="Lapierre P."/>
            <person name="Ventosa A."/>
        </authorList>
    </citation>
    <scope>NUCLEOTIDE SEQUENCE [LARGE SCALE GENOMIC DNA]</scope>
    <source>
        <strain evidence="2 3">SM19</strain>
    </source>
</reference>
<keyword evidence="3" id="KW-1185">Reference proteome</keyword>
<feature type="domain" description="TPM" evidence="1">
    <location>
        <begin position="26"/>
        <end position="148"/>
    </location>
</feature>
<proteinExistence type="predicted"/>
<dbReference type="Pfam" id="PF04536">
    <property type="entry name" value="TPM_phosphatase"/>
    <property type="match status" value="1"/>
</dbReference>
<sequence>MLGLFAAVVLAIAYQGNERLATVPRVTDHINLLSPDERDRIARFHDYLLSDHDIDYRILIARGIDDINQFAVNYFRDGNIGAASNSARGLLLVIDAQANQVRLEVSYALEPIYTDAFVFYVEHNQMTEFFAADRVADGILATTEMLITRANNAASGLGLDTEGWAASSGGGGARVDARIGEGTAARREDNVAIGGSASPREVLDRYRRAMEDRNNNPRLSIYSEQTREMLGQRVMTPAQMDNVAKSLRNCQPEKLFHQDNRAVLRYPIKARTCPPYFFLREDNQWRLDFTVMINAIRFGRNNEWRLVPGYSGPYGFAFRDLRFDRNGYPYPQ</sequence>
<dbReference type="EMBL" id="ASAD01000007">
    <property type="protein sequence ID" value="EON93114.1"/>
    <property type="molecule type" value="Genomic_DNA"/>
</dbReference>
<dbReference type="PATRIC" id="fig|1318628.3.peg.744"/>
<evidence type="ECO:0000313" key="2">
    <source>
        <dbReference type="EMBL" id="EON93114.1"/>
    </source>
</evidence>
<comment type="caution">
    <text evidence="2">The sequence shown here is derived from an EMBL/GenBank/DDBJ whole genome shotgun (WGS) entry which is preliminary data.</text>
</comment>
<dbReference type="STRING" id="1318628.MARLIPOL_03740"/>
<name>R8B3N1_9GAMM</name>
<organism evidence="2 3">
    <name type="scientific">Marinobacter lipolyticus SM19</name>
    <dbReference type="NCBI Taxonomy" id="1318628"/>
    <lineage>
        <taxon>Bacteria</taxon>
        <taxon>Pseudomonadati</taxon>
        <taxon>Pseudomonadota</taxon>
        <taxon>Gammaproteobacteria</taxon>
        <taxon>Pseudomonadales</taxon>
        <taxon>Marinobacteraceae</taxon>
        <taxon>Marinobacter</taxon>
    </lineage>
</organism>
<dbReference type="InterPro" id="IPR007621">
    <property type="entry name" value="TPM_dom"/>
</dbReference>
<accession>R8B3N1</accession>
<protein>
    <submittedName>
        <fullName evidence="2">Methanol dehydrogenase</fullName>
    </submittedName>
</protein>
<evidence type="ECO:0000313" key="3">
    <source>
        <dbReference type="Proteomes" id="UP000016540"/>
    </source>
</evidence>
<dbReference type="eggNOG" id="COG1512">
    <property type="taxonomic scope" value="Bacteria"/>
</dbReference>
<evidence type="ECO:0000259" key="1">
    <source>
        <dbReference type="Pfam" id="PF04536"/>
    </source>
</evidence>
<dbReference type="Gene3D" id="3.10.310.50">
    <property type="match status" value="1"/>
</dbReference>
<gene>
    <name evidence="2" type="ORF">MARLIPOL_03740</name>
</gene>
<dbReference type="HOGENOM" id="CLU_836264_0_0_6"/>
<dbReference type="AlphaFoldDB" id="R8B3N1"/>